<evidence type="ECO:0000256" key="1">
    <source>
        <dbReference type="SAM" id="MobiDB-lite"/>
    </source>
</evidence>
<dbReference type="AlphaFoldDB" id="A0A0E9PTH2"/>
<reference evidence="2" key="2">
    <citation type="journal article" date="2015" name="Fish Shellfish Immunol.">
        <title>Early steps in the European eel (Anguilla anguilla)-Vibrio vulnificus interaction in the gills: Role of the RtxA13 toxin.</title>
        <authorList>
            <person name="Callol A."/>
            <person name="Pajuelo D."/>
            <person name="Ebbesson L."/>
            <person name="Teles M."/>
            <person name="MacKenzie S."/>
            <person name="Amaro C."/>
        </authorList>
    </citation>
    <scope>NUCLEOTIDE SEQUENCE</scope>
</reference>
<name>A0A0E9PTH2_ANGAN</name>
<feature type="region of interest" description="Disordered" evidence="1">
    <location>
        <begin position="21"/>
        <end position="63"/>
    </location>
</feature>
<reference evidence="2" key="1">
    <citation type="submission" date="2014-11" db="EMBL/GenBank/DDBJ databases">
        <authorList>
            <person name="Amaro Gonzalez C."/>
        </authorList>
    </citation>
    <scope>NUCLEOTIDE SEQUENCE</scope>
</reference>
<accession>A0A0E9PTH2</accession>
<evidence type="ECO:0000313" key="2">
    <source>
        <dbReference type="EMBL" id="JAH07375.1"/>
    </source>
</evidence>
<feature type="compositionally biased region" description="Polar residues" evidence="1">
    <location>
        <begin position="35"/>
        <end position="44"/>
    </location>
</feature>
<sequence length="75" mass="8474">MGWGWDYYAAFRLLTRLAEPRDPATGHLPKDKNGIQRSNCQIENGPSPFPFQLPATKEPEQTSVRPIFKSQFAPA</sequence>
<organism evidence="2">
    <name type="scientific">Anguilla anguilla</name>
    <name type="common">European freshwater eel</name>
    <name type="synonym">Muraena anguilla</name>
    <dbReference type="NCBI Taxonomy" id="7936"/>
    <lineage>
        <taxon>Eukaryota</taxon>
        <taxon>Metazoa</taxon>
        <taxon>Chordata</taxon>
        <taxon>Craniata</taxon>
        <taxon>Vertebrata</taxon>
        <taxon>Euteleostomi</taxon>
        <taxon>Actinopterygii</taxon>
        <taxon>Neopterygii</taxon>
        <taxon>Teleostei</taxon>
        <taxon>Anguilliformes</taxon>
        <taxon>Anguillidae</taxon>
        <taxon>Anguilla</taxon>
    </lineage>
</organism>
<feature type="compositionally biased region" description="Basic and acidic residues" evidence="1">
    <location>
        <begin position="21"/>
        <end position="34"/>
    </location>
</feature>
<protein>
    <submittedName>
        <fullName evidence="2">Uncharacterized protein</fullName>
    </submittedName>
</protein>
<proteinExistence type="predicted"/>
<dbReference type="EMBL" id="GBXM01101202">
    <property type="protein sequence ID" value="JAH07375.1"/>
    <property type="molecule type" value="Transcribed_RNA"/>
</dbReference>